<dbReference type="InterPro" id="IPR044527">
    <property type="entry name" value="NrtA/CpmA_ABC-bd_dom"/>
</dbReference>
<dbReference type="CDD" id="cd13553">
    <property type="entry name" value="PBP2_NrtA_CpmA_like"/>
    <property type="match status" value="1"/>
</dbReference>
<keyword evidence="6" id="KW-0472">Membrane</keyword>
<comment type="subcellular location">
    <subcellularLocation>
        <location evidence="1">Endomembrane system</location>
    </subcellularLocation>
</comment>
<keyword evidence="5" id="KW-0732">Signal</keyword>
<evidence type="ECO:0000256" key="5">
    <source>
        <dbReference type="ARBA" id="ARBA00022729"/>
    </source>
</evidence>
<evidence type="ECO:0000256" key="4">
    <source>
        <dbReference type="ARBA" id="ARBA00022519"/>
    </source>
</evidence>
<evidence type="ECO:0000256" key="3">
    <source>
        <dbReference type="ARBA" id="ARBA00022475"/>
    </source>
</evidence>
<name>A0ABQ6BQI5_9NEIS</name>
<evidence type="ECO:0000256" key="2">
    <source>
        <dbReference type="ARBA" id="ARBA00022448"/>
    </source>
</evidence>
<accession>A0ABQ6BQI5</accession>
<dbReference type="Proteomes" id="UP001156836">
    <property type="component" value="Unassembled WGS sequence"/>
</dbReference>
<evidence type="ECO:0000256" key="6">
    <source>
        <dbReference type="ARBA" id="ARBA00023136"/>
    </source>
</evidence>
<comment type="caution">
    <text evidence="7">The sequence shown here is derived from an EMBL/GenBank/DDBJ whole genome shotgun (WGS) entry which is preliminary data.</text>
</comment>
<keyword evidence="8" id="KW-1185">Reference proteome</keyword>
<dbReference type="EMBL" id="BSOZ01000013">
    <property type="protein sequence ID" value="GLS04086.1"/>
    <property type="molecule type" value="Genomic_DNA"/>
</dbReference>
<dbReference type="PANTHER" id="PTHR30024:SF7">
    <property type="entry name" value="NITRATE_NITRITE BINDING PROTEIN NRTA"/>
    <property type="match status" value="1"/>
</dbReference>
<dbReference type="SUPFAM" id="SSF53850">
    <property type="entry name" value="Periplasmic binding protein-like II"/>
    <property type="match status" value="1"/>
</dbReference>
<dbReference type="Gene3D" id="3.40.190.10">
    <property type="entry name" value="Periplasmic binding protein-like II"/>
    <property type="match status" value="2"/>
</dbReference>
<keyword evidence="4" id="KW-0997">Cell inner membrane</keyword>
<keyword evidence="2" id="KW-0813">Transport</keyword>
<protein>
    <submittedName>
        <fullName evidence="7">Uncharacterized protein</fullName>
    </submittedName>
</protein>
<evidence type="ECO:0000313" key="7">
    <source>
        <dbReference type="EMBL" id="GLS04086.1"/>
    </source>
</evidence>
<reference evidence="8" key="1">
    <citation type="journal article" date="2019" name="Int. J. Syst. Evol. Microbiol.">
        <title>The Global Catalogue of Microorganisms (GCM) 10K type strain sequencing project: providing services to taxonomists for standard genome sequencing and annotation.</title>
        <authorList>
            <consortium name="The Broad Institute Genomics Platform"/>
            <consortium name="The Broad Institute Genome Sequencing Center for Infectious Disease"/>
            <person name="Wu L."/>
            <person name="Ma J."/>
        </authorList>
    </citation>
    <scope>NUCLEOTIDE SEQUENCE [LARGE SCALE GENOMIC DNA]</scope>
    <source>
        <strain evidence="8">NBRC 104970</strain>
    </source>
</reference>
<sequence length="380" mass="41907">MIFHLEKTHLKLGFLPFSDCLPLVVAQRLGLAAHYGLELSLSRQATWSVLRDRLLAGELDAAQTYYGLPLSLHLGLGGMASPMAVLMTLSQNGENVTIANQLASSVRDGETLYRAVLSATRRLAFAHNLPTSAMWFYYWLASHRIHPLRDVSMFTTPPTDLAPALARGDLDGYGAGEPWGALAELNGIGRTLLGSAQIWPDHPAKVLTTTGMFVERYPNTARALVAVLLEACRWLDQPMHRIEAAPWLSEVIGVPVGAIASRLVDGQGQEGRSHAVRFFGSKGEVCMPWRSDLMWFLTQYRRWGMLATPPDYRGLAEEINQVTLFREAATLADATAPGQDLRRSVFNDGRAWDGNDPEGYATSFAVHNLSAEAGRREVWH</sequence>
<gene>
    <name evidence="7" type="ORF">GCM10007860_12320</name>
</gene>
<evidence type="ECO:0000256" key="1">
    <source>
        <dbReference type="ARBA" id="ARBA00004308"/>
    </source>
</evidence>
<keyword evidence="3" id="KW-1003">Cell membrane</keyword>
<organism evidence="7 8">
    <name type="scientific">Chitiniphilus shinanonensis</name>
    <dbReference type="NCBI Taxonomy" id="553088"/>
    <lineage>
        <taxon>Bacteria</taxon>
        <taxon>Pseudomonadati</taxon>
        <taxon>Pseudomonadota</taxon>
        <taxon>Betaproteobacteria</taxon>
        <taxon>Neisseriales</taxon>
        <taxon>Chitinibacteraceae</taxon>
        <taxon>Chitiniphilus</taxon>
    </lineage>
</organism>
<proteinExistence type="predicted"/>
<evidence type="ECO:0000313" key="8">
    <source>
        <dbReference type="Proteomes" id="UP001156836"/>
    </source>
</evidence>
<dbReference type="RefSeq" id="WP_018747468.1">
    <property type="nucleotide sequence ID" value="NZ_BAABUF010000010.1"/>
</dbReference>
<dbReference type="PANTHER" id="PTHR30024">
    <property type="entry name" value="ALIPHATIC SULFONATES-BINDING PROTEIN-RELATED"/>
    <property type="match status" value="1"/>
</dbReference>
<dbReference type="Pfam" id="PF13379">
    <property type="entry name" value="NMT1_2"/>
    <property type="match status" value="1"/>
</dbReference>